<feature type="domain" description="Multidrug resistance protein MdtA-like barrel-sandwich hybrid" evidence="5">
    <location>
        <begin position="89"/>
        <end position="295"/>
    </location>
</feature>
<dbReference type="Gene3D" id="2.40.420.20">
    <property type="match status" value="1"/>
</dbReference>
<evidence type="ECO:0000313" key="9">
    <source>
        <dbReference type="Proteomes" id="UP000324233"/>
    </source>
</evidence>
<dbReference type="GO" id="GO:0015562">
    <property type="term" value="F:efflux transmembrane transporter activity"/>
    <property type="evidence" value="ECO:0007669"/>
    <property type="project" value="TreeGrafter"/>
</dbReference>
<dbReference type="InterPro" id="IPR006143">
    <property type="entry name" value="RND_pump_MFP"/>
</dbReference>
<comment type="subcellular location">
    <subcellularLocation>
        <location evidence="1">Cell envelope</location>
    </subcellularLocation>
</comment>
<dbReference type="Proteomes" id="UP000324233">
    <property type="component" value="Chromosome"/>
</dbReference>
<evidence type="ECO:0000256" key="2">
    <source>
        <dbReference type="ARBA" id="ARBA00009477"/>
    </source>
</evidence>
<evidence type="ECO:0000256" key="1">
    <source>
        <dbReference type="ARBA" id="ARBA00004196"/>
    </source>
</evidence>
<protein>
    <submittedName>
        <fullName evidence="8">Macrolide export protein MacA</fullName>
    </submittedName>
</protein>
<dbReference type="AlphaFoldDB" id="A0A5B9VYI4"/>
<feature type="domain" description="CusB-like beta-barrel" evidence="6">
    <location>
        <begin position="312"/>
        <end position="383"/>
    </location>
</feature>
<dbReference type="FunFam" id="2.40.30.170:FF:000010">
    <property type="entry name" value="Efflux RND transporter periplasmic adaptor subunit"/>
    <property type="match status" value="1"/>
</dbReference>
<dbReference type="PANTHER" id="PTHR30469">
    <property type="entry name" value="MULTIDRUG RESISTANCE PROTEIN MDTA"/>
    <property type="match status" value="1"/>
</dbReference>
<dbReference type="Gene3D" id="2.40.30.170">
    <property type="match status" value="1"/>
</dbReference>
<feature type="coiled-coil region" evidence="4">
    <location>
        <begin position="137"/>
        <end position="171"/>
    </location>
</feature>
<dbReference type="KEGG" id="agv:OJF2_18690"/>
<dbReference type="PANTHER" id="PTHR30469:SF37">
    <property type="entry name" value="RAGD PROTEIN"/>
    <property type="match status" value="1"/>
</dbReference>
<keyword evidence="4" id="KW-0175">Coiled coil</keyword>
<evidence type="ECO:0000256" key="4">
    <source>
        <dbReference type="SAM" id="Coils"/>
    </source>
</evidence>
<dbReference type="SUPFAM" id="SSF111369">
    <property type="entry name" value="HlyD-like secretion proteins"/>
    <property type="match status" value="2"/>
</dbReference>
<evidence type="ECO:0000259" key="5">
    <source>
        <dbReference type="Pfam" id="PF25917"/>
    </source>
</evidence>
<dbReference type="Pfam" id="PF25967">
    <property type="entry name" value="RND-MFP_C"/>
    <property type="match status" value="1"/>
</dbReference>
<evidence type="ECO:0000259" key="7">
    <source>
        <dbReference type="Pfam" id="PF25967"/>
    </source>
</evidence>
<reference evidence="8 9" key="1">
    <citation type="submission" date="2019-08" db="EMBL/GenBank/DDBJ databases">
        <title>Deep-cultivation of Planctomycetes and their phenomic and genomic characterization uncovers novel biology.</title>
        <authorList>
            <person name="Wiegand S."/>
            <person name="Jogler M."/>
            <person name="Boedeker C."/>
            <person name="Pinto D."/>
            <person name="Vollmers J."/>
            <person name="Rivas-Marin E."/>
            <person name="Kohn T."/>
            <person name="Peeters S.H."/>
            <person name="Heuer A."/>
            <person name="Rast P."/>
            <person name="Oberbeckmann S."/>
            <person name="Bunk B."/>
            <person name="Jeske O."/>
            <person name="Meyerdierks A."/>
            <person name="Storesund J.E."/>
            <person name="Kallscheuer N."/>
            <person name="Luecker S."/>
            <person name="Lage O.M."/>
            <person name="Pohl T."/>
            <person name="Merkel B.J."/>
            <person name="Hornburger P."/>
            <person name="Mueller R.-W."/>
            <person name="Bruemmer F."/>
            <person name="Labrenz M."/>
            <person name="Spormann A.M."/>
            <person name="Op den Camp H."/>
            <person name="Overmann J."/>
            <person name="Amann R."/>
            <person name="Jetten M.S.M."/>
            <person name="Mascher T."/>
            <person name="Medema M.H."/>
            <person name="Devos D.P."/>
            <person name="Kaster A.-K."/>
            <person name="Ovreas L."/>
            <person name="Rohde M."/>
            <person name="Galperin M.Y."/>
            <person name="Jogler C."/>
        </authorList>
    </citation>
    <scope>NUCLEOTIDE SEQUENCE [LARGE SCALE GENOMIC DNA]</scope>
    <source>
        <strain evidence="8 9">OJF2</strain>
    </source>
</reference>
<dbReference type="Pfam" id="PF25954">
    <property type="entry name" value="Beta-barrel_RND_2"/>
    <property type="match status" value="1"/>
</dbReference>
<dbReference type="GO" id="GO:1990281">
    <property type="term" value="C:efflux pump complex"/>
    <property type="evidence" value="ECO:0007669"/>
    <property type="project" value="TreeGrafter"/>
</dbReference>
<dbReference type="Gene3D" id="2.40.50.100">
    <property type="match status" value="1"/>
</dbReference>
<accession>A0A5B9VYI4</accession>
<feature type="domain" description="Multidrug resistance protein MdtA-like C-terminal permuted SH3" evidence="7">
    <location>
        <begin position="395"/>
        <end position="447"/>
    </location>
</feature>
<evidence type="ECO:0000313" key="8">
    <source>
        <dbReference type="EMBL" id="QEH33368.1"/>
    </source>
</evidence>
<sequence length="465" mass="48843">MSSPATHAGASRLAGRRAVRRWGLALALVASIAALYRLGGYGAASETRPASLAPRPDATSSLPRVEVVRPKAGGVERQTVQPGSVHAFETVDVYAMVSGYLKRQPVDIGTRVRKGDLLAEIDVPREAEAVAESAALLAQARARVTQAAAQLATAEADRTAAEAVAAQAEADIDRCVADRSLEEKAFDRIGHLVQRSAVEPRLLDEERHRLELTVAAEKAARISLRAARAKLQAATARIGQARADVAEAEAAVGVAEARVARAKVDLAYARIVAPFDGVITSRNYHPGAFISSAAAGGREPLLTVARTDLMRVVVRVPDRDVALAQPGDRATLVVDALGNRRFEGAVSRVGESEDHASRTMRVEIDLPNPDGALREGMYGRAVIALEPSTGRLSLPTACVLDRTGKGRGVVQLVREGKVERASVELGVDDGKLVEVVSGVGAGDQVVLRSGASLEPGTPVATRPAG</sequence>
<gene>
    <name evidence="8" type="primary">macA_5</name>
    <name evidence="8" type="ORF">OJF2_18690</name>
</gene>
<evidence type="ECO:0000259" key="6">
    <source>
        <dbReference type="Pfam" id="PF25954"/>
    </source>
</evidence>
<keyword evidence="9" id="KW-1185">Reference proteome</keyword>
<dbReference type="InterPro" id="IPR058625">
    <property type="entry name" value="MdtA-like_BSH"/>
</dbReference>
<feature type="coiled-coil region" evidence="4">
    <location>
        <begin position="224"/>
        <end position="251"/>
    </location>
</feature>
<comment type="similarity">
    <text evidence="2">Belongs to the membrane fusion protein (MFP) (TC 8.A.1) family.</text>
</comment>
<name>A0A5B9VYI4_9BACT</name>
<dbReference type="InterPro" id="IPR058792">
    <property type="entry name" value="Beta-barrel_RND_2"/>
</dbReference>
<keyword evidence="3" id="KW-0813">Transport</keyword>
<evidence type="ECO:0000256" key="3">
    <source>
        <dbReference type="ARBA" id="ARBA00022448"/>
    </source>
</evidence>
<dbReference type="NCBIfam" id="TIGR01730">
    <property type="entry name" value="RND_mfp"/>
    <property type="match status" value="1"/>
</dbReference>
<dbReference type="EMBL" id="CP042997">
    <property type="protein sequence ID" value="QEH33368.1"/>
    <property type="molecule type" value="Genomic_DNA"/>
</dbReference>
<dbReference type="InterPro" id="IPR058627">
    <property type="entry name" value="MdtA-like_C"/>
</dbReference>
<dbReference type="Pfam" id="PF25917">
    <property type="entry name" value="BSH_RND"/>
    <property type="match status" value="1"/>
</dbReference>
<proteinExistence type="inferred from homology"/>
<organism evidence="8 9">
    <name type="scientific">Aquisphaera giovannonii</name>
    <dbReference type="NCBI Taxonomy" id="406548"/>
    <lineage>
        <taxon>Bacteria</taxon>
        <taxon>Pseudomonadati</taxon>
        <taxon>Planctomycetota</taxon>
        <taxon>Planctomycetia</taxon>
        <taxon>Isosphaerales</taxon>
        <taxon>Isosphaeraceae</taxon>
        <taxon>Aquisphaera</taxon>
    </lineage>
</organism>